<sequence length="660" mass="73664">MGVHWDTFSTTLQAFLTRLREAEAPPQLPPRRMDDPRLRLHTIDAYASQLAEIERYRFGKALREGSAASNFGEADILPLKKKGNSANALDYRPIALLNSAYKIFAQVISLRLQPLLVSTIGAQQQGFVPGRTLEDSIALFQRTLARQQRDPTLPLAASAAVICLDIKKAYDSMERAHLFCTMQAMGFPTTFVTLIERMHQDTSVQFVVNGIRSNRLPQTSGIRQGCPLAPSLFILGMEPLLTTLHAGAREHGIMFQDGHASHPLICNAHVDDTAIYLQRLSSLPWILRHLQDYGDMSGLHIQLQKSFGICLNTFHTPKVVHGIPFVSGPDRRRYLGIQVGLGSLSDANWSLCYQSIEERLRLANIKPLHQPARAIILRAIVHPKIAFLATYLQPSDQWISRLEALIFRDHQDHALRRSHLDTFAAAFSETGPGDMWTFTPQHSPLPIHQAHLQYLYLLTLSVGITRQPTMPLPLRRMWFPIAPAPVTLRRQPPVVKRISSAMDIPSLTPGPLRGTHELPHAPTTSAPRRTLPRPGLSVPSLQLPPIPPQHGQTPVRMDIVVFFDGAARLDPPCGGSGALVMPRDYPLLCDYDVHFILTATTNNQAEYDHLLRSLQLAQSRGYTHLTVYGDSQLLMRQMQGIYRVSHPGLGAQYLQSRPAA</sequence>
<dbReference type="Gene3D" id="3.30.420.10">
    <property type="entry name" value="Ribonuclease H-like superfamily/Ribonuclease H"/>
    <property type="match status" value="1"/>
</dbReference>
<dbReference type="Pfam" id="PF00078">
    <property type="entry name" value="RVT_1"/>
    <property type="match status" value="1"/>
</dbReference>
<dbReference type="Pfam" id="PF13456">
    <property type="entry name" value="RVT_3"/>
    <property type="match status" value="1"/>
</dbReference>
<feature type="region of interest" description="Disordered" evidence="1">
    <location>
        <begin position="505"/>
        <end position="549"/>
    </location>
</feature>
<dbReference type="CDD" id="cd01650">
    <property type="entry name" value="RT_nLTR_like"/>
    <property type="match status" value="1"/>
</dbReference>
<dbReference type="EMBL" id="QUTD01005618">
    <property type="protein sequence ID" value="RHY60571.1"/>
    <property type="molecule type" value="Genomic_DNA"/>
</dbReference>
<dbReference type="PROSITE" id="PS50878">
    <property type="entry name" value="RT_POL"/>
    <property type="match status" value="1"/>
</dbReference>
<dbReference type="InterPro" id="IPR043502">
    <property type="entry name" value="DNA/RNA_pol_sf"/>
</dbReference>
<gene>
    <name evidence="4" type="ORF">DYB30_010928</name>
</gene>
<dbReference type="Proteomes" id="UP000266643">
    <property type="component" value="Unassembled WGS sequence"/>
</dbReference>
<dbReference type="InterPro" id="IPR000477">
    <property type="entry name" value="RT_dom"/>
</dbReference>
<dbReference type="SUPFAM" id="SSF53098">
    <property type="entry name" value="Ribonuclease H-like"/>
    <property type="match status" value="1"/>
</dbReference>
<organism evidence="4 5">
    <name type="scientific">Aphanomyces astaci</name>
    <name type="common">Crayfish plague agent</name>
    <dbReference type="NCBI Taxonomy" id="112090"/>
    <lineage>
        <taxon>Eukaryota</taxon>
        <taxon>Sar</taxon>
        <taxon>Stramenopiles</taxon>
        <taxon>Oomycota</taxon>
        <taxon>Saprolegniomycetes</taxon>
        <taxon>Saprolegniales</taxon>
        <taxon>Verrucalvaceae</taxon>
        <taxon>Aphanomyces</taxon>
    </lineage>
</organism>
<evidence type="ECO:0000259" key="2">
    <source>
        <dbReference type="PROSITE" id="PS50878"/>
    </source>
</evidence>
<evidence type="ECO:0008006" key="6">
    <source>
        <dbReference type="Google" id="ProtNLM"/>
    </source>
</evidence>
<evidence type="ECO:0000313" key="5">
    <source>
        <dbReference type="Proteomes" id="UP000266643"/>
    </source>
</evidence>
<dbReference type="VEuPathDB" id="FungiDB:H257_11979"/>
<accession>A0A397D893</accession>
<evidence type="ECO:0000259" key="3">
    <source>
        <dbReference type="PROSITE" id="PS50879"/>
    </source>
</evidence>
<dbReference type="InterPro" id="IPR012337">
    <property type="entry name" value="RNaseH-like_sf"/>
</dbReference>
<dbReference type="GO" id="GO:0003676">
    <property type="term" value="F:nucleic acid binding"/>
    <property type="evidence" value="ECO:0007669"/>
    <property type="project" value="InterPro"/>
</dbReference>
<dbReference type="PROSITE" id="PS50879">
    <property type="entry name" value="RNASE_H_1"/>
    <property type="match status" value="1"/>
</dbReference>
<reference evidence="4 5" key="1">
    <citation type="submission" date="2018-08" db="EMBL/GenBank/DDBJ databases">
        <title>Aphanomyces genome sequencing and annotation.</title>
        <authorList>
            <person name="Minardi D."/>
            <person name="Oidtmann B."/>
            <person name="Van Der Giezen M."/>
            <person name="Studholme D.J."/>
        </authorList>
    </citation>
    <scope>NUCLEOTIDE SEQUENCE [LARGE SCALE GENOMIC DNA]</scope>
    <source>
        <strain evidence="4 5">D2</strain>
    </source>
</reference>
<evidence type="ECO:0000256" key="1">
    <source>
        <dbReference type="SAM" id="MobiDB-lite"/>
    </source>
</evidence>
<feature type="domain" description="Reverse transcriptase" evidence="2">
    <location>
        <begin position="60"/>
        <end position="339"/>
    </location>
</feature>
<protein>
    <recommendedName>
        <fullName evidence="6">Reverse transcriptase domain-containing protein</fullName>
    </recommendedName>
</protein>
<feature type="domain" description="RNase H type-1" evidence="3">
    <location>
        <begin position="555"/>
        <end position="660"/>
    </location>
</feature>
<dbReference type="InterPro" id="IPR002156">
    <property type="entry name" value="RNaseH_domain"/>
</dbReference>
<dbReference type="AlphaFoldDB" id="A0A397D893"/>
<comment type="caution">
    <text evidence="4">The sequence shown here is derived from an EMBL/GenBank/DDBJ whole genome shotgun (WGS) entry which is preliminary data.</text>
</comment>
<name>A0A397D893_APHAT</name>
<proteinExistence type="predicted"/>
<dbReference type="InterPro" id="IPR036397">
    <property type="entry name" value="RNaseH_sf"/>
</dbReference>
<dbReference type="GO" id="GO:0004523">
    <property type="term" value="F:RNA-DNA hybrid ribonuclease activity"/>
    <property type="evidence" value="ECO:0007669"/>
    <property type="project" value="InterPro"/>
</dbReference>
<dbReference type="SUPFAM" id="SSF56672">
    <property type="entry name" value="DNA/RNA polymerases"/>
    <property type="match status" value="1"/>
</dbReference>
<dbReference type="PANTHER" id="PTHR19446">
    <property type="entry name" value="REVERSE TRANSCRIPTASES"/>
    <property type="match status" value="1"/>
</dbReference>
<evidence type="ECO:0000313" key="4">
    <source>
        <dbReference type="EMBL" id="RHY60571.1"/>
    </source>
</evidence>